<dbReference type="RefSeq" id="WP_147656171.1">
    <property type="nucleotide sequence ID" value="NZ_BMFM01000001.1"/>
</dbReference>
<name>A0A5B9DPB4_9HYPH</name>
<accession>A0A5B9DPB4</accession>
<keyword evidence="2" id="KW-1185">Reference proteome</keyword>
<dbReference type="InterPro" id="IPR026275">
    <property type="entry name" value="Glyoxalase/dOase/EhpR"/>
</dbReference>
<gene>
    <name evidence="1" type="ORF">FNA67_11950</name>
</gene>
<dbReference type="InterPro" id="IPR037523">
    <property type="entry name" value="VOC_core"/>
</dbReference>
<dbReference type="Gene3D" id="3.30.720.110">
    <property type="match status" value="1"/>
</dbReference>
<dbReference type="Pfam" id="PF00903">
    <property type="entry name" value="Glyoxalase"/>
    <property type="match status" value="1"/>
</dbReference>
<dbReference type="KEGG" id="yti:FNA67_11950"/>
<proteinExistence type="predicted"/>
<sequence>MSTLDYILLAVKDPRESAKVYDRILGVSPVENSETFVLYVLANGFKVGLWQATEMEPAPKPAGGSELSFSLADKASVTKTYDDWKTLGLKIEQTPTEMDFGFTFVASDADGHRLRPFAPNPR</sequence>
<dbReference type="InterPro" id="IPR004360">
    <property type="entry name" value="Glyas_Fos-R_dOase_dom"/>
</dbReference>
<dbReference type="SUPFAM" id="SSF54593">
    <property type="entry name" value="Glyoxalase/Bleomycin resistance protein/Dihydroxybiphenyl dioxygenase"/>
    <property type="match status" value="1"/>
</dbReference>
<dbReference type="InterPro" id="IPR029068">
    <property type="entry name" value="Glyas_Bleomycin-R_OHBP_Dase"/>
</dbReference>
<dbReference type="EMBL" id="CP041690">
    <property type="protein sequence ID" value="QEE20842.1"/>
    <property type="molecule type" value="Genomic_DNA"/>
</dbReference>
<dbReference type="AlphaFoldDB" id="A0A5B9DPB4"/>
<evidence type="ECO:0000313" key="2">
    <source>
        <dbReference type="Proteomes" id="UP000321062"/>
    </source>
</evidence>
<dbReference type="Proteomes" id="UP000321062">
    <property type="component" value="Chromosome"/>
</dbReference>
<evidence type="ECO:0000313" key="1">
    <source>
        <dbReference type="EMBL" id="QEE20842.1"/>
    </source>
</evidence>
<reference evidence="1 2" key="1">
    <citation type="journal article" date="2015" name="Int. J. Syst. Evol. Microbiol.">
        <title>Youhaiella tibetensis gen. nov., sp. nov., isolated from subsurface sediment.</title>
        <authorList>
            <person name="Wang Y.X."/>
            <person name="Huang F.Q."/>
            <person name="Nogi Y."/>
            <person name="Pang S.J."/>
            <person name="Wang P.K."/>
            <person name="Lv J."/>
        </authorList>
    </citation>
    <scope>NUCLEOTIDE SEQUENCE [LARGE SCALE GENOMIC DNA]</scope>
    <source>
        <strain evidence="2">fig4</strain>
    </source>
</reference>
<dbReference type="Gene3D" id="3.30.720.120">
    <property type="match status" value="1"/>
</dbReference>
<organism evidence="1 2">
    <name type="scientific">Paradevosia tibetensis</name>
    <dbReference type="NCBI Taxonomy" id="1447062"/>
    <lineage>
        <taxon>Bacteria</taxon>
        <taxon>Pseudomonadati</taxon>
        <taxon>Pseudomonadota</taxon>
        <taxon>Alphaproteobacteria</taxon>
        <taxon>Hyphomicrobiales</taxon>
        <taxon>Devosiaceae</taxon>
        <taxon>Paradevosia</taxon>
    </lineage>
</organism>
<protein>
    <submittedName>
        <fullName evidence="1">Drug:proton antiporter</fullName>
    </submittedName>
</protein>
<dbReference type="PIRSF" id="PIRSF039020">
    <property type="entry name" value="EhpR"/>
    <property type="match status" value="1"/>
</dbReference>
<dbReference type="PROSITE" id="PS51819">
    <property type="entry name" value="VOC"/>
    <property type="match status" value="1"/>
</dbReference>
<dbReference type="OrthoDB" id="9806945at2"/>